<dbReference type="InterPro" id="IPR006912">
    <property type="entry name" value="Harbinger_derived_prot"/>
</dbReference>
<dbReference type="EMBL" id="BQNB010014746">
    <property type="protein sequence ID" value="GJT31904.1"/>
    <property type="molecule type" value="Genomic_DNA"/>
</dbReference>
<gene>
    <name evidence="1" type="ORF">Tco_0922323</name>
</gene>
<evidence type="ECO:0000313" key="1">
    <source>
        <dbReference type="EMBL" id="GJT31904.1"/>
    </source>
</evidence>
<accession>A0ABQ5D492</accession>
<dbReference type="PANTHER" id="PTHR47150:SF4">
    <property type="entry name" value="HARBINGER TRANSPOSASE-DERIVED PROTEIN-RELATED"/>
    <property type="match status" value="1"/>
</dbReference>
<name>A0ABQ5D492_9ASTR</name>
<reference evidence="1" key="1">
    <citation type="journal article" date="2022" name="Int. J. Mol. Sci.">
        <title>Draft Genome of Tanacetum Coccineum: Genomic Comparison of Closely Related Tanacetum-Family Plants.</title>
        <authorList>
            <person name="Yamashiro T."/>
            <person name="Shiraishi A."/>
            <person name="Nakayama K."/>
            <person name="Satake H."/>
        </authorList>
    </citation>
    <scope>NUCLEOTIDE SEQUENCE</scope>
</reference>
<sequence length="480" mass="56346">MNQNRTVFDIDEETDAFYLQKAVEYHEWLIQQEAQPRLTRTPIFRDREDAERRLRADYFDDHCKYPLYYFRRRFRMSRKLFLKIVNGISSYTADPLPQHFHFFKSRLDCTGRMSISALMKCTAAIRQMAYGSTPDAFDEYLQMSEHTARDALFFFNMCIIELYMPKYLRKPTSEDVVKIQQKHNNVHGFPGMLGSIDCMHWEWKNCPVSWQGQYGRGDKKYPTIMLEAVASQDLWIWHAFYGMAGANNDINVLDNSPLFDDLLDDLAPVVPYVVNGVEYRNGYYLADGIYPEWASFVKSFTVATDPKHTYFKQRQESARKDVERAFGVLQGRWGLIQQPARAYEVNTLRRIMYAGIIMHNMILEDQNMSVVDFKHVYSNPARSMQTIWIDRCETQRRKAKELRDRDTHISLQQNLMNHIWREVEEASEEDYFLSIMGFSNTGLYKPVEAFKTDLEGSPPEAIDERCKEAEANAGRFKTLA</sequence>
<keyword evidence="2" id="KW-1185">Reference proteome</keyword>
<protein>
    <submittedName>
        <fullName evidence="1">ALP1-like protein isoform X1</fullName>
    </submittedName>
</protein>
<dbReference type="Pfam" id="PF04827">
    <property type="entry name" value="Plant_tran"/>
    <property type="match status" value="1"/>
</dbReference>
<organism evidence="1 2">
    <name type="scientific">Tanacetum coccineum</name>
    <dbReference type="NCBI Taxonomy" id="301880"/>
    <lineage>
        <taxon>Eukaryota</taxon>
        <taxon>Viridiplantae</taxon>
        <taxon>Streptophyta</taxon>
        <taxon>Embryophyta</taxon>
        <taxon>Tracheophyta</taxon>
        <taxon>Spermatophyta</taxon>
        <taxon>Magnoliopsida</taxon>
        <taxon>eudicotyledons</taxon>
        <taxon>Gunneridae</taxon>
        <taxon>Pentapetalae</taxon>
        <taxon>asterids</taxon>
        <taxon>campanulids</taxon>
        <taxon>Asterales</taxon>
        <taxon>Asteraceae</taxon>
        <taxon>Asteroideae</taxon>
        <taxon>Anthemideae</taxon>
        <taxon>Anthemidinae</taxon>
        <taxon>Tanacetum</taxon>
    </lineage>
</organism>
<evidence type="ECO:0000313" key="2">
    <source>
        <dbReference type="Proteomes" id="UP001151760"/>
    </source>
</evidence>
<comment type="caution">
    <text evidence="1">The sequence shown here is derived from an EMBL/GenBank/DDBJ whole genome shotgun (WGS) entry which is preliminary data.</text>
</comment>
<reference evidence="1" key="2">
    <citation type="submission" date="2022-01" db="EMBL/GenBank/DDBJ databases">
        <authorList>
            <person name="Yamashiro T."/>
            <person name="Shiraishi A."/>
            <person name="Satake H."/>
            <person name="Nakayama K."/>
        </authorList>
    </citation>
    <scope>NUCLEOTIDE SEQUENCE</scope>
</reference>
<dbReference type="PANTHER" id="PTHR47150">
    <property type="entry name" value="OS12G0169200 PROTEIN"/>
    <property type="match status" value="1"/>
</dbReference>
<dbReference type="Proteomes" id="UP001151760">
    <property type="component" value="Unassembled WGS sequence"/>
</dbReference>
<proteinExistence type="predicted"/>